<comment type="caution">
    <text evidence="2">The sequence shown here is derived from an EMBL/GenBank/DDBJ whole genome shotgun (WGS) entry which is preliminary data.</text>
</comment>
<sequence length="323" mass="36160">MDKVIVMPGFPPTFNAPGQICHEIGSLFPEANEQYRFLQVYFIGVAKEENVITPPIPIIPTDLPFQFERVQLPVKLSFAVTINKAQCQTLQRYWSGKRGVGRTGANLETEVEAAVGVGVRPRFEKRCRCQWERGRGVALAVNISYKHIIINRQCILMSVMLTASVTAYLYMNNNALDTDVKAHVCLTLFAGFATLHGHSVIIVLAGRRGRHDLHFKDGGATGDRQKERDKNSKHAQPLLLEVICVIWYTGYHRWHVSVVVLGSSFFHPRKSGCLISGYADGGLEVHSVPLLRQPQPAIFPLTYLPALPTAEVCRRCQDLPMRN</sequence>
<evidence type="ECO:0000313" key="3">
    <source>
        <dbReference type="Proteomes" id="UP000299102"/>
    </source>
</evidence>
<feature type="transmembrane region" description="Helical" evidence="1">
    <location>
        <begin position="186"/>
        <end position="206"/>
    </location>
</feature>
<accession>A0A4C2A3V6</accession>
<dbReference type="AlphaFoldDB" id="A0A4C2A3V6"/>
<proteinExistence type="predicted"/>
<protein>
    <recommendedName>
        <fullName evidence="4">ATP-dependent DNA helicase</fullName>
    </recommendedName>
</protein>
<name>A0A4C2A3V6_EUMVA</name>
<evidence type="ECO:0008006" key="4">
    <source>
        <dbReference type="Google" id="ProtNLM"/>
    </source>
</evidence>
<organism evidence="2 3">
    <name type="scientific">Eumeta variegata</name>
    <name type="common">Bagworm moth</name>
    <name type="synonym">Eumeta japonica</name>
    <dbReference type="NCBI Taxonomy" id="151549"/>
    <lineage>
        <taxon>Eukaryota</taxon>
        <taxon>Metazoa</taxon>
        <taxon>Ecdysozoa</taxon>
        <taxon>Arthropoda</taxon>
        <taxon>Hexapoda</taxon>
        <taxon>Insecta</taxon>
        <taxon>Pterygota</taxon>
        <taxon>Neoptera</taxon>
        <taxon>Endopterygota</taxon>
        <taxon>Lepidoptera</taxon>
        <taxon>Glossata</taxon>
        <taxon>Ditrysia</taxon>
        <taxon>Tineoidea</taxon>
        <taxon>Psychidae</taxon>
        <taxon>Oiketicinae</taxon>
        <taxon>Eumeta</taxon>
    </lineage>
</organism>
<keyword evidence="1" id="KW-0472">Membrane</keyword>
<evidence type="ECO:0000256" key="1">
    <source>
        <dbReference type="SAM" id="Phobius"/>
    </source>
</evidence>
<keyword evidence="1" id="KW-0812">Transmembrane</keyword>
<dbReference type="OrthoDB" id="272985at2759"/>
<keyword evidence="3" id="KW-1185">Reference proteome</keyword>
<keyword evidence="1" id="KW-1133">Transmembrane helix</keyword>
<evidence type="ECO:0000313" key="2">
    <source>
        <dbReference type="EMBL" id="GBP94442.1"/>
    </source>
</evidence>
<gene>
    <name evidence="2" type="ORF">EVAR_68720_1</name>
</gene>
<reference evidence="2 3" key="1">
    <citation type="journal article" date="2019" name="Commun. Biol.">
        <title>The bagworm genome reveals a unique fibroin gene that provides high tensile strength.</title>
        <authorList>
            <person name="Kono N."/>
            <person name="Nakamura H."/>
            <person name="Ohtoshi R."/>
            <person name="Tomita M."/>
            <person name="Numata K."/>
            <person name="Arakawa K."/>
        </authorList>
    </citation>
    <scope>NUCLEOTIDE SEQUENCE [LARGE SCALE GENOMIC DNA]</scope>
</reference>
<dbReference type="Proteomes" id="UP000299102">
    <property type="component" value="Unassembled WGS sequence"/>
</dbReference>
<feature type="transmembrane region" description="Helical" evidence="1">
    <location>
        <begin position="154"/>
        <end position="171"/>
    </location>
</feature>
<dbReference type="EMBL" id="BGZK01002506">
    <property type="protein sequence ID" value="GBP94442.1"/>
    <property type="molecule type" value="Genomic_DNA"/>
</dbReference>